<name>A0A061QUP5_9CHLO</name>
<gene>
    <name evidence="1" type="ORF">TSPGSL018_24431</name>
</gene>
<dbReference type="EMBL" id="GBEZ01024993">
    <property type="protein sequence ID" value="JAC62051.1"/>
    <property type="molecule type" value="Transcribed_RNA"/>
</dbReference>
<dbReference type="AlphaFoldDB" id="A0A061QUP5"/>
<protein>
    <submittedName>
        <fullName evidence="1">Uncharacterized protein</fullName>
    </submittedName>
</protein>
<accession>A0A061QUP5</accession>
<reference evidence="1" key="1">
    <citation type="submission" date="2014-05" db="EMBL/GenBank/DDBJ databases">
        <title>The transcriptome of the halophilic microalga Tetraselmis sp. GSL018 isolated from the Great Salt Lake, Utah.</title>
        <authorList>
            <person name="Jinkerson R.E."/>
            <person name="D'Adamo S."/>
            <person name="Posewitz M.C."/>
        </authorList>
    </citation>
    <scope>NUCLEOTIDE SEQUENCE</scope>
    <source>
        <strain evidence="1">GSL018</strain>
    </source>
</reference>
<organism evidence="1">
    <name type="scientific">Tetraselmis sp. GSL018</name>
    <dbReference type="NCBI Taxonomy" id="582737"/>
    <lineage>
        <taxon>Eukaryota</taxon>
        <taxon>Viridiplantae</taxon>
        <taxon>Chlorophyta</taxon>
        <taxon>core chlorophytes</taxon>
        <taxon>Chlorodendrophyceae</taxon>
        <taxon>Chlorodendrales</taxon>
        <taxon>Chlorodendraceae</taxon>
        <taxon>Tetraselmis</taxon>
    </lineage>
</organism>
<feature type="non-terminal residue" evidence="1">
    <location>
        <position position="1"/>
    </location>
</feature>
<sequence length="57" mass="6443">EAKPLLLQVDDLTSESCPRLQSLNTKHPGSHNCSNANMLYIRGSLREDQFLFLKLSI</sequence>
<evidence type="ECO:0000313" key="1">
    <source>
        <dbReference type="EMBL" id="JAC62051.1"/>
    </source>
</evidence>
<proteinExistence type="predicted"/>